<keyword evidence="3" id="KW-0813">Transport</keyword>
<gene>
    <name evidence="9" type="ORF">CIK83_14220</name>
</gene>
<dbReference type="InterPro" id="IPR002781">
    <property type="entry name" value="TM_pro_TauE-like"/>
</dbReference>
<dbReference type="InterPro" id="IPR052017">
    <property type="entry name" value="TSUP"/>
</dbReference>
<comment type="caution">
    <text evidence="9">The sequence shown here is derived from an EMBL/GenBank/DDBJ whole genome shotgun (WGS) entry which is preliminary data.</text>
</comment>
<feature type="transmembrane region" description="Helical" evidence="8">
    <location>
        <begin position="7"/>
        <end position="34"/>
    </location>
</feature>
<feature type="transmembrane region" description="Helical" evidence="8">
    <location>
        <begin position="131"/>
        <end position="151"/>
    </location>
</feature>
<feature type="transmembrane region" description="Helical" evidence="8">
    <location>
        <begin position="171"/>
        <end position="190"/>
    </location>
</feature>
<reference evidence="9 10" key="1">
    <citation type="journal article" date="2017" name="Elife">
        <title>Extensive horizontal gene transfer in cheese-associated bacteria.</title>
        <authorList>
            <person name="Bonham K.S."/>
            <person name="Wolfe B.E."/>
            <person name="Dutton R.J."/>
        </authorList>
    </citation>
    <scope>NUCLEOTIDE SEQUENCE [LARGE SCALE GENOMIC DNA]</scope>
    <source>
        <strain evidence="9 10">JB196</strain>
    </source>
</reference>
<organism evidence="9 10">
    <name type="scientific">Vibrio casei</name>
    <dbReference type="NCBI Taxonomy" id="673372"/>
    <lineage>
        <taxon>Bacteria</taxon>
        <taxon>Pseudomonadati</taxon>
        <taxon>Pseudomonadota</taxon>
        <taxon>Gammaproteobacteria</taxon>
        <taxon>Vibrionales</taxon>
        <taxon>Vibrionaceae</taxon>
        <taxon>Vibrio</taxon>
    </lineage>
</organism>
<evidence type="ECO:0000256" key="7">
    <source>
        <dbReference type="ARBA" id="ARBA00023136"/>
    </source>
</evidence>
<dbReference type="RefSeq" id="WP_086960255.1">
    <property type="nucleotide sequence ID" value="NZ_FUKS01000023.1"/>
</dbReference>
<keyword evidence="10" id="KW-1185">Reference proteome</keyword>
<evidence type="ECO:0000313" key="10">
    <source>
        <dbReference type="Proteomes" id="UP000252479"/>
    </source>
</evidence>
<dbReference type="Proteomes" id="UP000252479">
    <property type="component" value="Unassembled WGS sequence"/>
</dbReference>
<evidence type="ECO:0000313" key="9">
    <source>
        <dbReference type="EMBL" id="RCS70956.1"/>
    </source>
</evidence>
<comment type="similarity">
    <text evidence="2 8">Belongs to the 4-toluene sulfonate uptake permease (TSUP) (TC 2.A.102) family.</text>
</comment>
<protein>
    <recommendedName>
        <fullName evidence="8">Probable membrane transporter protein</fullName>
    </recommendedName>
</protein>
<dbReference type="GeneID" id="303190079"/>
<sequence>MEIIDLIFVLIAISLGAYFQTITGFGLGIIVIGICTLFKLAPISIMATVVSIITLPNCLSALIGKKIEFDKSLFIAIILGIFPGTLFGIYLLNTLSDSATNLLSGALGCMILFSSLTFIFQPKINQRPSKWASFVGAGFASGFSGGLFGMAGPPVVYHLYKQPMAIETIRTLLLLIFTCTSSSRTLIVYLQGDLTQNISILALIAVPLVYIVTMLARKYPPPFKSTTLRKIVFITLVSIAIQLIIKFFLYYA</sequence>
<dbReference type="AlphaFoldDB" id="A0A368LJZ3"/>
<evidence type="ECO:0000256" key="4">
    <source>
        <dbReference type="ARBA" id="ARBA00022475"/>
    </source>
</evidence>
<feature type="transmembrane region" description="Helical" evidence="8">
    <location>
        <begin position="197"/>
        <end position="216"/>
    </location>
</feature>
<feature type="transmembrane region" description="Helical" evidence="8">
    <location>
        <begin position="231"/>
        <end position="251"/>
    </location>
</feature>
<evidence type="ECO:0000256" key="8">
    <source>
        <dbReference type="RuleBase" id="RU363041"/>
    </source>
</evidence>
<comment type="subcellular location">
    <subcellularLocation>
        <location evidence="1 8">Cell membrane</location>
        <topology evidence="1 8">Multi-pass membrane protein</topology>
    </subcellularLocation>
</comment>
<dbReference type="EMBL" id="QPGL01000002">
    <property type="protein sequence ID" value="RCS70956.1"/>
    <property type="molecule type" value="Genomic_DNA"/>
</dbReference>
<keyword evidence="4 8" id="KW-1003">Cell membrane</keyword>
<proteinExistence type="inferred from homology"/>
<evidence type="ECO:0000256" key="3">
    <source>
        <dbReference type="ARBA" id="ARBA00022448"/>
    </source>
</evidence>
<dbReference type="PANTHER" id="PTHR30269:SF37">
    <property type="entry name" value="MEMBRANE TRANSPORTER PROTEIN"/>
    <property type="match status" value="1"/>
</dbReference>
<dbReference type="PANTHER" id="PTHR30269">
    <property type="entry name" value="TRANSMEMBRANE PROTEIN YFCA"/>
    <property type="match status" value="1"/>
</dbReference>
<feature type="transmembrane region" description="Helical" evidence="8">
    <location>
        <begin position="40"/>
        <end position="61"/>
    </location>
</feature>
<evidence type="ECO:0000256" key="1">
    <source>
        <dbReference type="ARBA" id="ARBA00004651"/>
    </source>
</evidence>
<feature type="transmembrane region" description="Helical" evidence="8">
    <location>
        <begin position="73"/>
        <end position="92"/>
    </location>
</feature>
<evidence type="ECO:0000256" key="2">
    <source>
        <dbReference type="ARBA" id="ARBA00009142"/>
    </source>
</evidence>
<keyword evidence="5 8" id="KW-0812">Transmembrane</keyword>
<evidence type="ECO:0000256" key="6">
    <source>
        <dbReference type="ARBA" id="ARBA00022989"/>
    </source>
</evidence>
<evidence type="ECO:0000256" key="5">
    <source>
        <dbReference type="ARBA" id="ARBA00022692"/>
    </source>
</evidence>
<dbReference type="Pfam" id="PF01925">
    <property type="entry name" value="TauE"/>
    <property type="match status" value="1"/>
</dbReference>
<name>A0A368LJZ3_9VIBR</name>
<accession>A0A368LJZ3</accession>
<keyword evidence="6 8" id="KW-1133">Transmembrane helix</keyword>
<keyword evidence="7 8" id="KW-0472">Membrane</keyword>
<feature type="transmembrane region" description="Helical" evidence="8">
    <location>
        <begin position="98"/>
        <end position="119"/>
    </location>
</feature>
<dbReference type="GO" id="GO:0005886">
    <property type="term" value="C:plasma membrane"/>
    <property type="evidence" value="ECO:0007669"/>
    <property type="project" value="UniProtKB-SubCell"/>
</dbReference>